<dbReference type="CDD" id="cd00093">
    <property type="entry name" value="HTH_XRE"/>
    <property type="match status" value="1"/>
</dbReference>
<keyword evidence="3" id="KW-1185">Reference proteome</keyword>
<dbReference type="Gene3D" id="1.10.260.40">
    <property type="entry name" value="lambda repressor-like DNA-binding domains"/>
    <property type="match status" value="1"/>
</dbReference>
<gene>
    <name evidence="2" type="ORF">EPA93_04015</name>
</gene>
<dbReference type="PROSITE" id="PS50943">
    <property type="entry name" value="HTH_CROC1"/>
    <property type="match status" value="1"/>
</dbReference>
<dbReference type="OrthoDB" id="157762at2"/>
<evidence type="ECO:0000313" key="2">
    <source>
        <dbReference type="EMBL" id="QBD75203.1"/>
    </source>
</evidence>
<accession>A0A4P6JJI6</accession>
<dbReference type="InterPro" id="IPR010982">
    <property type="entry name" value="Lambda_DNA-bd_dom_sf"/>
</dbReference>
<name>A0A4P6JJI6_KTERU</name>
<dbReference type="InterPro" id="IPR011990">
    <property type="entry name" value="TPR-like_helical_dom_sf"/>
</dbReference>
<protein>
    <submittedName>
        <fullName evidence="2">XRE family transcriptional regulator</fullName>
    </submittedName>
</protein>
<organism evidence="2 3">
    <name type="scientific">Ktedonosporobacter rubrisoli</name>
    <dbReference type="NCBI Taxonomy" id="2509675"/>
    <lineage>
        <taxon>Bacteria</taxon>
        <taxon>Bacillati</taxon>
        <taxon>Chloroflexota</taxon>
        <taxon>Ktedonobacteria</taxon>
        <taxon>Ktedonobacterales</taxon>
        <taxon>Ktedonosporobacteraceae</taxon>
        <taxon>Ktedonosporobacter</taxon>
    </lineage>
</organism>
<dbReference type="SUPFAM" id="SSF48452">
    <property type="entry name" value="TPR-like"/>
    <property type="match status" value="1"/>
</dbReference>
<evidence type="ECO:0000259" key="1">
    <source>
        <dbReference type="PROSITE" id="PS50943"/>
    </source>
</evidence>
<dbReference type="InterPro" id="IPR001387">
    <property type="entry name" value="Cro/C1-type_HTH"/>
</dbReference>
<dbReference type="EMBL" id="CP035758">
    <property type="protein sequence ID" value="QBD75203.1"/>
    <property type="molecule type" value="Genomic_DNA"/>
</dbReference>
<evidence type="ECO:0000313" key="3">
    <source>
        <dbReference type="Proteomes" id="UP000290365"/>
    </source>
</evidence>
<dbReference type="AlphaFoldDB" id="A0A4P6JJI6"/>
<dbReference type="KEGG" id="kbs:EPA93_04015"/>
<dbReference type="GO" id="GO:0003677">
    <property type="term" value="F:DNA binding"/>
    <property type="evidence" value="ECO:0007669"/>
    <property type="project" value="InterPro"/>
</dbReference>
<dbReference type="Proteomes" id="UP000290365">
    <property type="component" value="Chromosome"/>
</dbReference>
<sequence length="391" mass="45093">MYHYGMTIREYREKAHMTQQQLADKWPRSERFGGGDGVTWKYIQDIEHGRKRIDNPQTLRKVCDILSIPYWKVGLADFDPFSQTLLPGHGKSMYEETLDTVEELIRQIWALRCAARIAEADTGVRKLGKLFAYFNESLPPPVRLEKRFVFLYVQYLRLKATALLEKKQYQAVMQTYEEIFKLVEHETEPSLKALALKSIGKELNREGNHQEAVMYLEDARDAAIGGSRLLRAFISSYLIRAYGGHKDAVRFERAVATGLTLAKGLDDIEDGTDFIYSWSAVSAIMAEQSWGYIELGQPEKTLAMRDDITEALRVGQDIRVEAWIPLDWAKAYKMLGEIEQCVTELREFYRRCTIMGSAHALSHVNKVLRSLDEDGYGDVQEVREFREELRL</sequence>
<proteinExistence type="predicted"/>
<dbReference type="Gene3D" id="1.25.40.10">
    <property type="entry name" value="Tetratricopeptide repeat domain"/>
    <property type="match status" value="1"/>
</dbReference>
<dbReference type="RefSeq" id="WP_129885802.1">
    <property type="nucleotide sequence ID" value="NZ_CP035758.1"/>
</dbReference>
<feature type="domain" description="HTH cro/C1-type" evidence="1">
    <location>
        <begin position="8"/>
        <end position="71"/>
    </location>
</feature>
<dbReference type="SUPFAM" id="SSF47413">
    <property type="entry name" value="lambda repressor-like DNA-binding domains"/>
    <property type="match status" value="1"/>
</dbReference>
<reference evidence="2 3" key="1">
    <citation type="submission" date="2019-01" db="EMBL/GenBank/DDBJ databases">
        <title>Ktedonosporobacter rubrisoli SCAWS-G2.</title>
        <authorList>
            <person name="Huang Y."/>
            <person name="Yan B."/>
        </authorList>
    </citation>
    <scope>NUCLEOTIDE SEQUENCE [LARGE SCALE GENOMIC DNA]</scope>
    <source>
        <strain evidence="2 3">SCAWS-G2</strain>
    </source>
</reference>